<organism evidence="6 7">
    <name type="scientific">Apostasia shenzhenica</name>
    <dbReference type="NCBI Taxonomy" id="1088818"/>
    <lineage>
        <taxon>Eukaryota</taxon>
        <taxon>Viridiplantae</taxon>
        <taxon>Streptophyta</taxon>
        <taxon>Embryophyta</taxon>
        <taxon>Tracheophyta</taxon>
        <taxon>Spermatophyta</taxon>
        <taxon>Magnoliopsida</taxon>
        <taxon>Liliopsida</taxon>
        <taxon>Asparagales</taxon>
        <taxon>Orchidaceae</taxon>
        <taxon>Apostasioideae</taxon>
        <taxon>Apostasia</taxon>
    </lineage>
</organism>
<dbReference type="InterPro" id="IPR057135">
    <property type="entry name" value="At4g27190-like_LRR"/>
</dbReference>
<evidence type="ECO:0000313" key="6">
    <source>
        <dbReference type="EMBL" id="PKA46794.1"/>
    </source>
</evidence>
<dbReference type="Proteomes" id="UP000236161">
    <property type="component" value="Unassembled WGS sequence"/>
</dbReference>
<dbReference type="InterPro" id="IPR055414">
    <property type="entry name" value="LRR_R13L4/SHOC2-like"/>
</dbReference>
<dbReference type="InterPro" id="IPR042197">
    <property type="entry name" value="Apaf_helical"/>
</dbReference>
<dbReference type="OrthoDB" id="2021138at2759"/>
<dbReference type="STRING" id="1088818.A0A2H9ZU31"/>
<evidence type="ECO:0000259" key="4">
    <source>
        <dbReference type="Pfam" id="PF23247"/>
    </source>
</evidence>
<dbReference type="SUPFAM" id="SSF52058">
    <property type="entry name" value="L domain-like"/>
    <property type="match status" value="1"/>
</dbReference>
<sequence length="903" mass="103024">MFGRRSYRYEEFKGPTVGLQLELQVVQQHIANPKVGIIGICGMAGIGKSTFLRKIYQEFDNEDSGFDIVILSDATAFSYFQFYKCRIAEHIEQAPRLHWAVESHRETRTRLHDLLSGKRYLVMLDDVSYPLNIEELGIPHPTSNLGSKLLLSCRLHKICRAMNADRVVHVALLRQEEAWELFQMHAKNVVVSQPEIVPIARDIARACGGLPLLINTLGAASVDLRTEIEWRNRLELVLCSSADAMSAQGSDFSTIESSFDALNTDRLRACFLYCYALLEAPSVLIDDVIQYWAEQRMLGEIYDSNGGLLPEIMQEGQNLIQQLEKAGLLLRRSLLTSTASKVTMLDHVKQFALYKIRQQFLENNDYRQTHTGASMFPAFEIGFQSLDVDKLRDCFFYLSLFPAYTSTSINTEQLIRYWIGEGFLRDAVSFGSRPNELDSIFIELFDKGFPETDMDVERYVVIPNDFHRYIIFKSHNNGFLAEAGCGLSSSPTTEKWKHVERASFMRNHINSLQHVPVSVSAKLRALILRENVLLKDISHNIFLSKSLCILDLSRTGIVEIPPAIGGMAALAHLDLSFTKIKSLPKEVRRLVNLRFLGLEGTNLLEDVPDKVFSELSKLIDLNMYDSFGDWAVKENQISPESGTASLEELEGLEKLSVLGITISNAIAYEQFLSTKRLMKAMGRLVVKHCSHVQISIKFRYVKYLTICDCFDLKELVFGTDGLYKENEWRRIDLEVLRLVGLYKAHIVWSDVRLAGWYSSVSDLTIGFCHELTDISWVSYMNVVHLNIFSCKKLEQLIKDAKEANIFFNSEVTYFNELKTLRLRKLPNLTSICLDEPEFPALMAVKVLECPQLRKLPLENLVQRTIAQKQNIEVTITGKREWWDDLDWIDAEVKGVLDVHFQAE</sequence>
<feature type="domain" description="Disease resistance protein At4g27190-like leucine-rich repeats" evidence="4">
    <location>
        <begin position="742"/>
        <end position="855"/>
    </location>
</feature>
<dbReference type="Pfam" id="PF23598">
    <property type="entry name" value="LRR_14"/>
    <property type="match status" value="1"/>
</dbReference>
<dbReference type="PANTHER" id="PTHR23155:SF1044">
    <property type="entry name" value="DISEASE RESISTANCE PROTEIN RPS2"/>
    <property type="match status" value="1"/>
</dbReference>
<dbReference type="Pfam" id="PF23247">
    <property type="entry name" value="LRR_RPS2"/>
    <property type="match status" value="1"/>
</dbReference>
<feature type="domain" description="Disease resistance R13L4/SHOC-2-like LRR" evidence="5">
    <location>
        <begin position="521"/>
        <end position="689"/>
    </location>
</feature>
<accession>A0A2H9ZU31</accession>
<protein>
    <submittedName>
        <fullName evidence="6">Disease resistance protein RPS2</fullName>
    </submittedName>
</protein>
<dbReference type="Pfam" id="PF00931">
    <property type="entry name" value="NB-ARC"/>
    <property type="match status" value="1"/>
</dbReference>
<keyword evidence="7" id="KW-1185">Reference proteome</keyword>
<dbReference type="AlphaFoldDB" id="A0A2H9ZU31"/>
<dbReference type="InterPro" id="IPR032675">
    <property type="entry name" value="LRR_dom_sf"/>
</dbReference>
<evidence type="ECO:0000259" key="3">
    <source>
        <dbReference type="Pfam" id="PF00931"/>
    </source>
</evidence>
<dbReference type="PANTHER" id="PTHR23155">
    <property type="entry name" value="DISEASE RESISTANCE PROTEIN RP"/>
    <property type="match status" value="1"/>
</dbReference>
<dbReference type="InterPro" id="IPR002182">
    <property type="entry name" value="NB-ARC"/>
</dbReference>
<evidence type="ECO:0000259" key="5">
    <source>
        <dbReference type="Pfam" id="PF23598"/>
    </source>
</evidence>
<keyword evidence="2" id="KW-0611">Plant defense</keyword>
<feature type="domain" description="NB-ARC" evidence="3">
    <location>
        <begin position="24"/>
        <end position="186"/>
    </location>
</feature>
<dbReference type="GO" id="GO:0043531">
    <property type="term" value="F:ADP binding"/>
    <property type="evidence" value="ECO:0007669"/>
    <property type="project" value="InterPro"/>
</dbReference>
<name>A0A2H9ZU31_9ASPA</name>
<dbReference type="Gene3D" id="3.80.10.10">
    <property type="entry name" value="Ribonuclease Inhibitor"/>
    <property type="match status" value="1"/>
</dbReference>
<gene>
    <name evidence="6" type="primary">RPS2</name>
    <name evidence="6" type="ORF">AXF42_Ash015688</name>
</gene>
<keyword evidence="1" id="KW-0677">Repeat</keyword>
<dbReference type="InterPro" id="IPR027417">
    <property type="entry name" value="P-loop_NTPase"/>
</dbReference>
<proteinExistence type="predicted"/>
<dbReference type="EMBL" id="KZ453894">
    <property type="protein sequence ID" value="PKA46794.1"/>
    <property type="molecule type" value="Genomic_DNA"/>
</dbReference>
<reference evidence="6 7" key="1">
    <citation type="journal article" date="2017" name="Nature">
        <title>The Apostasia genome and the evolution of orchids.</title>
        <authorList>
            <person name="Zhang G.Q."/>
            <person name="Liu K.W."/>
            <person name="Li Z."/>
            <person name="Lohaus R."/>
            <person name="Hsiao Y.Y."/>
            <person name="Niu S.C."/>
            <person name="Wang J.Y."/>
            <person name="Lin Y.C."/>
            <person name="Xu Q."/>
            <person name="Chen L.J."/>
            <person name="Yoshida K."/>
            <person name="Fujiwara S."/>
            <person name="Wang Z.W."/>
            <person name="Zhang Y.Q."/>
            <person name="Mitsuda N."/>
            <person name="Wang M."/>
            <person name="Liu G.H."/>
            <person name="Pecoraro L."/>
            <person name="Huang H.X."/>
            <person name="Xiao X.J."/>
            <person name="Lin M."/>
            <person name="Wu X.Y."/>
            <person name="Wu W.L."/>
            <person name="Chen Y.Y."/>
            <person name="Chang S.B."/>
            <person name="Sakamoto S."/>
            <person name="Ohme-Takagi M."/>
            <person name="Yagi M."/>
            <person name="Zeng S.J."/>
            <person name="Shen C.Y."/>
            <person name="Yeh C.M."/>
            <person name="Luo Y.B."/>
            <person name="Tsai W.C."/>
            <person name="Van de Peer Y."/>
            <person name="Liu Z.J."/>
        </authorList>
    </citation>
    <scope>NUCLEOTIDE SEQUENCE [LARGE SCALE GENOMIC DNA]</scope>
    <source>
        <strain evidence="7">cv. Shenzhen</strain>
        <tissue evidence="6">Stem</tissue>
    </source>
</reference>
<dbReference type="Gene3D" id="3.40.50.300">
    <property type="entry name" value="P-loop containing nucleotide triphosphate hydrolases"/>
    <property type="match status" value="1"/>
</dbReference>
<dbReference type="GO" id="GO:0098542">
    <property type="term" value="P:defense response to other organism"/>
    <property type="evidence" value="ECO:0007669"/>
    <property type="project" value="TreeGrafter"/>
</dbReference>
<dbReference type="InterPro" id="IPR044974">
    <property type="entry name" value="Disease_R_plants"/>
</dbReference>
<evidence type="ECO:0000256" key="1">
    <source>
        <dbReference type="ARBA" id="ARBA00022737"/>
    </source>
</evidence>
<dbReference type="Gene3D" id="1.10.8.430">
    <property type="entry name" value="Helical domain of apoptotic protease-activating factors"/>
    <property type="match status" value="1"/>
</dbReference>
<evidence type="ECO:0000256" key="2">
    <source>
        <dbReference type="ARBA" id="ARBA00022821"/>
    </source>
</evidence>
<dbReference type="SUPFAM" id="SSF52540">
    <property type="entry name" value="P-loop containing nucleoside triphosphate hydrolases"/>
    <property type="match status" value="1"/>
</dbReference>
<dbReference type="PRINTS" id="PR00364">
    <property type="entry name" value="DISEASERSIST"/>
</dbReference>
<evidence type="ECO:0000313" key="7">
    <source>
        <dbReference type="Proteomes" id="UP000236161"/>
    </source>
</evidence>